<protein>
    <submittedName>
        <fullName evidence="3">Transposase</fullName>
    </submittedName>
</protein>
<dbReference type="Gene3D" id="3.30.70.1290">
    <property type="entry name" value="Transposase IS200-like"/>
    <property type="match status" value="1"/>
</dbReference>
<feature type="domain" description="Transposase IS200-like" evidence="2">
    <location>
        <begin position="13"/>
        <end position="187"/>
    </location>
</feature>
<dbReference type="PANTHER" id="PTHR34322:SF2">
    <property type="entry name" value="TRANSPOSASE IS200-LIKE DOMAIN-CONTAINING PROTEIN"/>
    <property type="match status" value="1"/>
</dbReference>
<evidence type="ECO:0000256" key="1">
    <source>
        <dbReference type="SAM" id="MobiDB-lite"/>
    </source>
</evidence>
<dbReference type="InterPro" id="IPR002686">
    <property type="entry name" value="Transposase_17"/>
</dbReference>
<evidence type="ECO:0000313" key="4">
    <source>
        <dbReference type="Proteomes" id="UP000260351"/>
    </source>
</evidence>
<feature type="region of interest" description="Disordered" evidence="1">
    <location>
        <begin position="264"/>
        <end position="286"/>
    </location>
</feature>
<evidence type="ECO:0000313" key="3">
    <source>
        <dbReference type="EMBL" id="RFF31438.1"/>
    </source>
</evidence>
<dbReference type="SMART" id="SM01321">
    <property type="entry name" value="Y1_Tnp"/>
    <property type="match status" value="1"/>
</dbReference>
<dbReference type="RefSeq" id="WP_116649953.1">
    <property type="nucleotide sequence ID" value="NZ_QUZK01000020.1"/>
</dbReference>
<dbReference type="InterPro" id="IPR036515">
    <property type="entry name" value="Transposase_17_sf"/>
</dbReference>
<gene>
    <name evidence="3" type="ORF">DZC52_04600</name>
</gene>
<dbReference type="PANTHER" id="PTHR34322">
    <property type="entry name" value="TRANSPOSASE, Y1_TNP DOMAIN-CONTAINING"/>
    <property type="match status" value="1"/>
</dbReference>
<comment type="caution">
    <text evidence="3">The sequence shown here is derived from an EMBL/GenBank/DDBJ whole genome shotgun (WGS) entry which is preliminary data.</text>
</comment>
<proteinExistence type="predicted"/>
<keyword evidence="4" id="KW-1185">Reference proteome</keyword>
<dbReference type="GO" id="GO:0006313">
    <property type="term" value="P:DNA transposition"/>
    <property type="evidence" value="ECO:0007669"/>
    <property type="project" value="InterPro"/>
</dbReference>
<dbReference type="EMBL" id="QUZK01000020">
    <property type="protein sequence ID" value="RFF31438.1"/>
    <property type="molecule type" value="Genomic_DNA"/>
</dbReference>
<feature type="non-terminal residue" evidence="3">
    <location>
        <position position="286"/>
    </location>
</feature>
<dbReference type="OrthoDB" id="9814067at2"/>
<evidence type="ECO:0000259" key="2">
    <source>
        <dbReference type="SMART" id="SM01321"/>
    </source>
</evidence>
<dbReference type="GO" id="GO:0004803">
    <property type="term" value="F:transposase activity"/>
    <property type="evidence" value="ECO:0007669"/>
    <property type="project" value="InterPro"/>
</dbReference>
<name>A0A3E1KAM4_9GAMM</name>
<reference evidence="3 4" key="1">
    <citation type="submission" date="2018-08" db="EMBL/GenBank/DDBJ databases">
        <title>Wenzhouxiangella salilacus sp. nov., a novel bacterium isolated from a saline lake in Xinjiang Province, China.</title>
        <authorList>
            <person name="Han S."/>
        </authorList>
    </citation>
    <scope>NUCLEOTIDE SEQUENCE [LARGE SCALE GENOMIC DNA]</scope>
    <source>
        <strain evidence="3 4">XDB06</strain>
    </source>
</reference>
<dbReference type="SUPFAM" id="SSF143422">
    <property type="entry name" value="Transposase IS200-like"/>
    <property type="match status" value="1"/>
</dbReference>
<organism evidence="3 4">
    <name type="scientific">Wenzhouxiangella sediminis</name>
    <dbReference type="NCBI Taxonomy" id="1792836"/>
    <lineage>
        <taxon>Bacteria</taxon>
        <taxon>Pseudomonadati</taxon>
        <taxon>Pseudomonadota</taxon>
        <taxon>Gammaproteobacteria</taxon>
        <taxon>Chromatiales</taxon>
        <taxon>Wenzhouxiangellaceae</taxon>
        <taxon>Wenzhouxiangella</taxon>
    </lineage>
</organism>
<sequence>MAYARSQLVSEEEPGFFHCVSRCVRRAFLWGFDIATGKDFEHRRQWIEDRILKLAESFAVSVYAYAVMSNHFHVVLRSDPAAPRQWSDREVAERWLAIFPGSISNRDDPACVERATLALLSNTERLDVIRQRLGSISWFMRALNEPIARMANREDGCTGRFWEGRFKCQALLDEQAVLSCMAYVDLNPVRAGMCETLRESQHTSVRHRLESARSSISKSLGRRSRDQALKPVAGLDVDTLAELTESNYIGLVRWTGLQAHPDKHGKLSAAEAPPEGLWSVANHPRE</sequence>
<accession>A0A3E1KAM4</accession>
<dbReference type="AlphaFoldDB" id="A0A3E1KAM4"/>
<dbReference type="GO" id="GO:0003677">
    <property type="term" value="F:DNA binding"/>
    <property type="evidence" value="ECO:0007669"/>
    <property type="project" value="InterPro"/>
</dbReference>
<dbReference type="Proteomes" id="UP000260351">
    <property type="component" value="Unassembled WGS sequence"/>
</dbReference>